<sequence>MTTALNRVVPDDHNGDYFVHLDEGADDMSGHAKSSLVGVSLNVPITDGRLNLGTWQGVYLMEFRNYRHTRYCLATINGAKYD</sequence>
<dbReference type="PANTHER" id="PTHR30615">
    <property type="entry name" value="UNCHARACTERIZED PROTEIN YJBQ-RELATED"/>
    <property type="match status" value="1"/>
</dbReference>
<name>A0A9W6Z713_AMBMO</name>
<dbReference type="NCBIfam" id="TIGR00149">
    <property type="entry name" value="TIGR00149_YjbQ"/>
    <property type="match status" value="1"/>
</dbReference>
<dbReference type="InterPro" id="IPR001602">
    <property type="entry name" value="UPF0047_YjbQ-like"/>
</dbReference>
<protein>
    <submittedName>
        <fullName evidence="3">Unnamed protein product</fullName>
    </submittedName>
</protein>
<dbReference type="EMBL" id="BSXU01007242">
    <property type="protein sequence ID" value="GMG56326.1"/>
    <property type="molecule type" value="Genomic_DNA"/>
</dbReference>
<dbReference type="PANTHER" id="PTHR30615:SF8">
    <property type="entry name" value="UPF0047 PROTEIN C4A8.02C"/>
    <property type="match status" value="1"/>
</dbReference>
<organism evidence="3 4">
    <name type="scientific">Ambrosiozyma monospora</name>
    <name type="common">Yeast</name>
    <name type="synonym">Endomycopsis monosporus</name>
    <dbReference type="NCBI Taxonomy" id="43982"/>
    <lineage>
        <taxon>Eukaryota</taxon>
        <taxon>Fungi</taxon>
        <taxon>Dikarya</taxon>
        <taxon>Ascomycota</taxon>
        <taxon>Saccharomycotina</taxon>
        <taxon>Pichiomycetes</taxon>
        <taxon>Pichiales</taxon>
        <taxon>Pichiaceae</taxon>
        <taxon>Ambrosiozyma</taxon>
    </lineage>
</organism>
<dbReference type="InterPro" id="IPR035917">
    <property type="entry name" value="YjbQ-like_sf"/>
</dbReference>
<keyword evidence="4" id="KW-1185">Reference proteome</keyword>
<proteinExistence type="inferred from homology"/>
<comment type="caution">
    <text evidence="3">The sequence shown here is derived from an EMBL/GenBank/DDBJ whole genome shotgun (WGS) entry which is preliminary data.</text>
</comment>
<evidence type="ECO:0000313" key="3">
    <source>
        <dbReference type="EMBL" id="GMG56496.1"/>
    </source>
</evidence>
<dbReference type="EMBL" id="BSXU01007713">
    <property type="protein sequence ID" value="GMG56496.1"/>
    <property type="molecule type" value="Genomic_DNA"/>
</dbReference>
<dbReference type="PROSITE" id="PS01314">
    <property type="entry name" value="UPF0047"/>
    <property type="match status" value="1"/>
</dbReference>
<evidence type="ECO:0000313" key="4">
    <source>
        <dbReference type="Proteomes" id="UP001165063"/>
    </source>
</evidence>
<dbReference type="OrthoDB" id="10255963at2759"/>
<dbReference type="AlphaFoldDB" id="A0A9W6Z713"/>
<dbReference type="Gene3D" id="2.60.120.460">
    <property type="entry name" value="YjbQ-like"/>
    <property type="match status" value="1"/>
</dbReference>
<accession>A0A9W6Z713</accession>
<reference evidence="3" key="1">
    <citation type="submission" date="2023-04" db="EMBL/GenBank/DDBJ databases">
        <title>Ambrosiozyma monospora NBRC 1965.</title>
        <authorList>
            <person name="Ichikawa N."/>
            <person name="Sato H."/>
            <person name="Tonouchi N."/>
        </authorList>
    </citation>
    <scope>NUCLEOTIDE SEQUENCE</scope>
    <source>
        <strain evidence="3">NBRC 1965</strain>
    </source>
</reference>
<evidence type="ECO:0000313" key="2">
    <source>
        <dbReference type="EMBL" id="GMG56326.1"/>
    </source>
</evidence>
<gene>
    <name evidence="2" type="ORF">Amon01_000839300</name>
    <name evidence="3" type="ORF">Amon01_000856300</name>
</gene>
<evidence type="ECO:0000256" key="1">
    <source>
        <dbReference type="ARBA" id="ARBA00005534"/>
    </source>
</evidence>
<comment type="similarity">
    <text evidence="1">Belongs to the UPF0047 family.</text>
</comment>
<dbReference type="Pfam" id="PF01894">
    <property type="entry name" value="YjbQ"/>
    <property type="match status" value="1"/>
</dbReference>
<dbReference type="Proteomes" id="UP001165063">
    <property type="component" value="Unassembled WGS sequence"/>
</dbReference>
<dbReference type="SUPFAM" id="SSF111038">
    <property type="entry name" value="YjbQ-like"/>
    <property type="match status" value="1"/>
</dbReference>